<dbReference type="Gene3D" id="3.90.1200.10">
    <property type="match status" value="1"/>
</dbReference>
<evidence type="ECO:0000259" key="1">
    <source>
        <dbReference type="Pfam" id="PF01636"/>
    </source>
</evidence>
<accession>A0ABV7SEN7</accession>
<feature type="domain" description="Aminoglycoside phosphotransferase" evidence="1">
    <location>
        <begin position="35"/>
        <end position="248"/>
    </location>
</feature>
<gene>
    <name evidence="2" type="ORF">ACFOZ0_16275</name>
</gene>
<dbReference type="RefSeq" id="WP_310769082.1">
    <property type="nucleotide sequence ID" value="NZ_JBHRWR010000009.1"/>
</dbReference>
<dbReference type="InterPro" id="IPR011009">
    <property type="entry name" value="Kinase-like_dom_sf"/>
</dbReference>
<dbReference type="EMBL" id="JBHRWR010000009">
    <property type="protein sequence ID" value="MFC3574807.1"/>
    <property type="molecule type" value="Genomic_DNA"/>
</dbReference>
<protein>
    <submittedName>
        <fullName evidence="2">Aminoglycoside phosphotransferase family protein</fullName>
        <ecNumber evidence="2">2.7.1.-</ecNumber>
    </submittedName>
</protein>
<evidence type="ECO:0000313" key="2">
    <source>
        <dbReference type="EMBL" id="MFC3574807.1"/>
    </source>
</evidence>
<keyword evidence="2" id="KW-0808">Transferase</keyword>
<dbReference type="SUPFAM" id="SSF56112">
    <property type="entry name" value="Protein kinase-like (PK-like)"/>
    <property type="match status" value="1"/>
</dbReference>
<organism evidence="2 3">
    <name type="scientific">Streptomyces yaanensis</name>
    <dbReference type="NCBI Taxonomy" id="1142239"/>
    <lineage>
        <taxon>Bacteria</taxon>
        <taxon>Bacillati</taxon>
        <taxon>Actinomycetota</taxon>
        <taxon>Actinomycetes</taxon>
        <taxon>Kitasatosporales</taxon>
        <taxon>Streptomycetaceae</taxon>
        <taxon>Streptomyces</taxon>
    </lineage>
</organism>
<evidence type="ECO:0000313" key="3">
    <source>
        <dbReference type="Proteomes" id="UP001595701"/>
    </source>
</evidence>
<dbReference type="InterPro" id="IPR002575">
    <property type="entry name" value="Aminoglycoside_PTrfase"/>
</dbReference>
<reference evidence="3" key="1">
    <citation type="journal article" date="2019" name="Int. J. Syst. Evol. Microbiol.">
        <title>The Global Catalogue of Microorganisms (GCM) 10K type strain sequencing project: providing services to taxonomists for standard genome sequencing and annotation.</title>
        <authorList>
            <consortium name="The Broad Institute Genomics Platform"/>
            <consortium name="The Broad Institute Genome Sequencing Center for Infectious Disease"/>
            <person name="Wu L."/>
            <person name="Ma J."/>
        </authorList>
    </citation>
    <scope>NUCLEOTIDE SEQUENCE [LARGE SCALE GENOMIC DNA]</scope>
    <source>
        <strain evidence="3">CGMCC 4.7035</strain>
    </source>
</reference>
<dbReference type="Proteomes" id="UP001595701">
    <property type="component" value="Unassembled WGS sequence"/>
</dbReference>
<dbReference type="EC" id="2.7.1.-" evidence="2"/>
<name>A0ABV7SEN7_9ACTN</name>
<sequence>MTVGTPIPPALATWAEDVVGPVRSVRDISHDRPASRVWELTSASGRTVLKMAPTAKFYARETRAYREAAPALERGSVPRLLESDARHRALLLTAVPGRTVRTLPLAPDRRRAVHRKAGVWLRRFHGDARDLTPQDYAEAAREIERAACDAEVHLERAGDLIGVREREVVRRHAAALALLGPLPVGYVHGDFQERNWLYDTGAGALAVVDLERARPHAAVFDVVRLACGSWAERPELRTAFCEGFGRLLTTAEEIALRCLSALDAASAISWGVPHDDQEVVERGRRTLARLVKGEFA</sequence>
<keyword evidence="3" id="KW-1185">Reference proteome</keyword>
<dbReference type="GO" id="GO:0016740">
    <property type="term" value="F:transferase activity"/>
    <property type="evidence" value="ECO:0007669"/>
    <property type="project" value="UniProtKB-KW"/>
</dbReference>
<proteinExistence type="predicted"/>
<comment type="caution">
    <text evidence="2">The sequence shown here is derived from an EMBL/GenBank/DDBJ whole genome shotgun (WGS) entry which is preliminary data.</text>
</comment>
<dbReference type="Pfam" id="PF01636">
    <property type="entry name" value="APH"/>
    <property type="match status" value="1"/>
</dbReference>